<sequence length="180" mass="21007">MLQRIPVLVYHKIDHRFEFSITRIPPKSFISHLDWLQDNDYNTITISEAEQIIRENLVFPVKTVAIVFDDGFENFYTYAYPLLKDRGMTATIYMITGYAGMNDAWDINICWQKFRHLSWSQIVGLAGDGFEFGSHTVNHPDLTRLSDQQVIHELSESRTRLEDRLGSSVRSFSYPFGRYS</sequence>
<dbReference type="GO" id="GO:0016810">
    <property type="term" value="F:hydrolase activity, acting on carbon-nitrogen (but not peptide) bonds"/>
    <property type="evidence" value="ECO:0007669"/>
    <property type="project" value="InterPro"/>
</dbReference>
<dbReference type="GO" id="GO:0005975">
    <property type="term" value="P:carbohydrate metabolic process"/>
    <property type="evidence" value="ECO:0007669"/>
    <property type="project" value="InterPro"/>
</dbReference>
<proteinExistence type="predicted"/>
<comment type="subcellular location">
    <subcellularLocation>
        <location evidence="1">Secreted</location>
    </subcellularLocation>
</comment>
<dbReference type="InterPro" id="IPR051398">
    <property type="entry name" value="Polysacch_Deacetylase"/>
</dbReference>
<reference evidence="4" key="1">
    <citation type="submission" date="2018-05" db="EMBL/GenBank/DDBJ databases">
        <authorList>
            <person name="Lanie J.A."/>
            <person name="Ng W.-L."/>
            <person name="Kazmierczak K.M."/>
            <person name="Andrzejewski T.M."/>
            <person name="Davidsen T.M."/>
            <person name="Wayne K.J."/>
            <person name="Tettelin H."/>
            <person name="Glass J.I."/>
            <person name="Rusch D."/>
            <person name="Podicherti R."/>
            <person name="Tsui H.-C.T."/>
            <person name="Winkler M.E."/>
        </authorList>
    </citation>
    <scope>NUCLEOTIDE SEQUENCE</scope>
</reference>
<dbReference type="AlphaFoldDB" id="A0A382IYC4"/>
<dbReference type="InterPro" id="IPR011330">
    <property type="entry name" value="Glyco_hydro/deAcase_b/a-brl"/>
</dbReference>
<dbReference type="EMBL" id="UINC01070196">
    <property type="protein sequence ID" value="SVC04157.1"/>
    <property type="molecule type" value="Genomic_DNA"/>
</dbReference>
<feature type="domain" description="NodB homology" evidence="3">
    <location>
        <begin position="62"/>
        <end position="180"/>
    </location>
</feature>
<keyword evidence="2" id="KW-0732">Signal</keyword>
<dbReference type="PROSITE" id="PS51677">
    <property type="entry name" value="NODB"/>
    <property type="match status" value="1"/>
</dbReference>
<dbReference type="Pfam" id="PF01522">
    <property type="entry name" value="Polysacc_deac_1"/>
    <property type="match status" value="1"/>
</dbReference>
<evidence type="ECO:0000256" key="2">
    <source>
        <dbReference type="ARBA" id="ARBA00022729"/>
    </source>
</evidence>
<dbReference type="PANTHER" id="PTHR34216:SF3">
    <property type="entry name" value="POLY-BETA-1,6-N-ACETYL-D-GLUCOSAMINE N-DEACETYLASE"/>
    <property type="match status" value="1"/>
</dbReference>
<dbReference type="CDD" id="cd10918">
    <property type="entry name" value="CE4_NodB_like_5s_6s"/>
    <property type="match status" value="1"/>
</dbReference>
<gene>
    <name evidence="4" type="ORF">METZ01_LOCUS257011</name>
</gene>
<evidence type="ECO:0000313" key="4">
    <source>
        <dbReference type="EMBL" id="SVC04157.1"/>
    </source>
</evidence>
<dbReference type="PANTHER" id="PTHR34216">
    <property type="match status" value="1"/>
</dbReference>
<dbReference type="GO" id="GO:0005576">
    <property type="term" value="C:extracellular region"/>
    <property type="evidence" value="ECO:0007669"/>
    <property type="project" value="UniProtKB-SubCell"/>
</dbReference>
<feature type="non-terminal residue" evidence="4">
    <location>
        <position position="180"/>
    </location>
</feature>
<evidence type="ECO:0000259" key="3">
    <source>
        <dbReference type="PROSITE" id="PS51677"/>
    </source>
</evidence>
<dbReference type="Gene3D" id="3.20.20.370">
    <property type="entry name" value="Glycoside hydrolase/deacetylase"/>
    <property type="match status" value="1"/>
</dbReference>
<protein>
    <recommendedName>
        <fullName evidence="3">NodB homology domain-containing protein</fullName>
    </recommendedName>
</protein>
<accession>A0A382IYC4</accession>
<dbReference type="SUPFAM" id="SSF88713">
    <property type="entry name" value="Glycoside hydrolase/deacetylase"/>
    <property type="match status" value="1"/>
</dbReference>
<dbReference type="InterPro" id="IPR002509">
    <property type="entry name" value="NODB_dom"/>
</dbReference>
<organism evidence="4">
    <name type="scientific">marine metagenome</name>
    <dbReference type="NCBI Taxonomy" id="408172"/>
    <lineage>
        <taxon>unclassified sequences</taxon>
        <taxon>metagenomes</taxon>
        <taxon>ecological metagenomes</taxon>
    </lineage>
</organism>
<evidence type="ECO:0000256" key="1">
    <source>
        <dbReference type="ARBA" id="ARBA00004613"/>
    </source>
</evidence>
<name>A0A382IYC4_9ZZZZ</name>